<feature type="compositionally biased region" description="Basic and acidic residues" evidence="1">
    <location>
        <begin position="15"/>
        <end position="28"/>
    </location>
</feature>
<keyword evidence="3" id="KW-1185">Reference proteome</keyword>
<accession>A0AAV4DQG4</accession>
<evidence type="ECO:0000313" key="3">
    <source>
        <dbReference type="Proteomes" id="UP000735302"/>
    </source>
</evidence>
<comment type="caution">
    <text evidence="2">The sequence shown here is derived from an EMBL/GenBank/DDBJ whole genome shotgun (WGS) entry which is preliminary data.</text>
</comment>
<organism evidence="2 3">
    <name type="scientific">Plakobranchus ocellatus</name>
    <dbReference type="NCBI Taxonomy" id="259542"/>
    <lineage>
        <taxon>Eukaryota</taxon>
        <taxon>Metazoa</taxon>
        <taxon>Spiralia</taxon>
        <taxon>Lophotrochozoa</taxon>
        <taxon>Mollusca</taxon>
        <taxon>Gastropoda</taxon>
        <taxon>Heterobranchia</taxon>
        <taxon>Euthyneura</taxon>
        <taxon>Panpulmonata</taxon>
        <taxon>Sacoglossa</taxon>
        <taxon>Placobranchoidea</taxon>
        <taxon>Plakobranchidae</taxon>
        <taxon>Plakobranchus</taxon>
    </lineage>
</organism>
<evidence type="ECO:0000313" key="2">
    <source>
        <dbReference type="EMBL" id="GFO46096.1"/>
    </source>
</evidence>
<evidence type="ECO:0000256" key="1">
    <source>
        <dbReference type="SAM" id="MobiDB-lite"/>
    </source>
</evidence>
<name>A0AAV4DQG4_9GAST</name>
<proteinExistence type="predicted"/>
<dbReference type="Proteomes" id="UP000735302">
    <property type="component" value="Unassembled WGS sequence"/>
</dbReference>
<sequence length="136" mass="15598">MVKKGQENGCTQIRMRNEREEKREETNTSRHQHYSTTGPGSATQTASLRVLLFLLRIAGRSQSFFSDLEFSMPYELCPKNPFSGNIEQLRYSIRATEAATVLVRADRLGQSLAQRRRTYSPAWAVGRRQDQDRIST</sequence>
<reference evidence="2 3" key="1">
    <citation type="journal article" date="2021" name="Elife">
        <title>Chloroplast acquisition without the gene transfer in kleptoplastic sea slugs, Plakobranchus ocellatus.</title>
        <authorList>
            <person name="Maeda T."/>
            <person name="Takahashi S."/>
            <person name="Yoshida T."/>
            <person name="Shimamura S."/>
            <person name="Takaki Y."/>
            <person name="Nagai Y."/>
            <person name="Toyoda A."/>
            <person name="Suzuki Y."/>
            <person name="Arimoto A."/>
            <person name="Ishii H."/>
            <person name="Satoh N."/>
            <person name="Nishiyama T."/>
            <person name="Hasebe M."/>
            <person name="Maruyama T."/>
            <person name="Minagawa J."/>
            <person name="Obokata J."/>
            <person name="Shigenobu S."/>
        </authorList>
    </citation>
    <scope>NUCLEOTIDE SEQUENCE [LARGE SCALE GENOMIC DNA]</scope>
</reference>
<dbReference type="EMBL" id="BLXT01008165">
    <property type="protein sequence ID" value="GFO46096.1"/>
    <property type="molecule type" value="Genomic_DNA"/>
</dbReference>
<dbReference type="AlphaFoldDB" id="A0AAV4DQG4"/>
<protein>
    <submittedName>
        <fullName evidence="2">Uncharacterized protein</fullName>
    </submittedName>
</protein>
<gene>
    <name evidence="2" type="ORF">PoB_007260100</name>
</gene>
<feature type="region of interest" description="Disordered" evidence="1">
    <location>
        <begin position="1"/>
        <end position="42"/>
    </location>
</feature>